<organism evidence="2">
    <name type="scientific">marine metagenome</name>
    <dbReference type="NCBI Taxonomy" id="408172"/>
    <lineage>
        <taxon>unclassified sequences</taxon>
        <taxon>metagenomes</taxon>
        <taxon>ecological metagenomes</taxon>
    </lineage>
</organism>
<feature type="non-terminal residue" evidence="2">
    <location>
        <position position="1"/>
    </location>
</feature>
<dbReference type="Gene3D" id="2.60.40.4070">
    <property type="match status" value="1"/>
</dbReference>
<evidence type="ECO:0000313" key="2">
    <source>
        <dbReference type="EMBL" id="SVC47135.1"/>
    </source>
</evidence>
<gene>
    <name evidence="2" type="ORF">METZ01_LOCUS299989</name>
</gene>
<sequence length="119" mass="13518">STTELKSFDRNTLPLAPKELRIRSTKLLPNYPNPFNPETWIPYQLADSANVALKIYTDSGFLVREFNLGSQHAGHYTDRNKAIYWDGRNSSGETVAAGLYFYQLTADDFTEIRSALIIK</sequence>
<dbReference type="InterPro" id="IPR025965">
    <property type="entry name" value="FlgD/Vpr_Ig-like"/>
</dbReference>
<accession>A0A382MGB2</accession>
<dbReference type="AlphaFoldDB" id="A0A382MGB2"/>
<dbReference type="EMBL" id="UINC01093040">
    <property type="protein sequence ID" value="SVC47135.1"/>
    <property type="molecule type" value="Genomic_DNA"/>
</dbReference>
<reference evidence="2" key="1">
    <citation type="submission" date="2018-05" db="EMBL/GenBank/DDBJ databases">
        <authorList>
            <person name="Lanie J.A."/>
            <person name="Ng W.-L."/>
            <person name="Kazmierczak K.M."/>
            <person name="Andrzejewski T.M."/>
            <person name="Davidsen T.M."/>
            <person name="Wayne K.J."/>
            <person name="Tettelin H."/>
            <person name="Glass J.I."/>
            <person name="Rusch D."/>
            <person name="Podicherti R."/>
            <person name="Tsui H.-C.T."/>
            <person name="Winkler M.E."/>
        </authorList>
    </citation>
    <scope>NUCLEOTIDE SEQUENCE</scope>
</reference>
<name>A0A382MGB2_9ZZZZ</name>
<protein>
    <recommendedName>
        <fullName evidence="1">FlgD/Vpr Ig-like domain-containing protein</fullName>
    </recommendedName>
</protein>
<proteinExistence type="predicted"/>
<dbReference type="Pfam" id="PF13860">
    <property type="entry name" value="FlgD_ig"/>
    <property type="match status" value="1"/>
</dbReference>
<evidence type="ECO:0000259" key="1">
    <source>
        <dbReference type="Pfam" id="PF13860"/>
    </source>
</evidence>
<feature type="domain" description="FlgD/Vpr Ig-like" evidence="1">
    <location>
        <begin position="45"/>
        <end position="107"/>
    </location>
</feature>